<keyword evidence="2" id="KW-1185">Reference proteome</keyword>
<dbReference type="AlphaFoldDB" id="A0A4D7QIQ8"/>
<sequence length="95" mass="10531">MLKWVMVAALATAALGLSPDAAEARHRRHHISAEGWCRADAAQMMGISRRAIRLDRLAATPGGRYEIRGIANHGRHGFRAFTCHFDERRVLQGAI</sequence>
<dbReference type="RefSeq" id="WP_137100276.1">
    <property type="nucleotide sequence ID" value="NZ_CP039865.1"/>
</dbReference>
<dbReference type="EMBL" id="CP039865">
    <property type="protein sequence ID" value="QCK86945.1"/>
    <property type="molecule type" value="Genomic_DNA"/>
</dbReference>
<proteinExistence type="predicted"/>
<organism evidence="1 2">
    <name type="scientific">Phreatobacter aquaticus</name>
    <dbReference type="NCBI Taxonomy" id="2570229"/>
    <lineage>
        <taxon>Bacteria</taxon>
        <taxon>Pseudomonadati</taxon>
        <taxon>Pseudomonadota</taxon>
        <taxon>Alphaproteobacteria</taxon>
        <taxon>Hyphomicrobiales</taxon>
        <taxon>Phreatobacteraceae</taxon>
        <taxon>Phreatobacter</taxon>
    </lineage>
</organism>
<evidence type="ECO:0000313" key="1">
    <source>
        <dbReference type="EMBL" id="QCK86945.1"/>
    </source>
</evidence>
<dbReference type="KEGG" id="paqt:E8L99_14860"/>
<dbReference type="Proteomes" id="UP000298588">
    <property type="component" value="Chromosome"/>
</dbReference>
<evidence type="ECO:0000313" key="2">
    <source>
        <dbReference type="Proteomes" id="UP000298588"/>
    </source>
</evidence>
<gene>
    <name evidence="1" type="ORF">E8L99_14860</name>
</gene>
<accession>A0A4D7QIQ8</accession>
<reference evidence="1 2" key="1">
    <citation type="submission" date="2019-04" db="EMBL/GenBank/DDBJ databases">
        <title>Phreatobacter aquaticus sp. nov.</title>
        <authorList>
            <person name="Choi A."/>
            <person name="Baek K."/>
        </authorList>
    </citation>
    <scope>NUCLEOTIDE SEQUENCE [LARGE SCALE GENOMIC DNA]</scope>
    <source>
        <strain evidence="1 2">NMCR1094</strain>
    </source>
</reference>
<protein>
    <submittedName>
        <fullName evidence="1">Uncharacterized protein</fullName>
    </submittedName>
</protein>
<name>A0A4D7QIQ8_9HYPH</name>
<dbReference type="OrthoDB" id="9871618at2"/>